<name>A0A142JIQ6_9BURK</name>
<evidence type="ECO:0000313" key="2">
    <source>
        <dbReference type="EMBL" id="AMR77968.1"/>
    </source>
</evidence>
<gene>
    <name evidence="2" type="ORF">A2G96_09565</name>
</gene>
<evidence type="ECO:0000256" key="1">
    <source>
        <dbReference type="SAM" id="MobiDB-lite"/>
    </source>
</evidence>
<dbReference type="OrthoDB" id="198812at2"/>
<reference evidence="2 3" key="1">
    <citation type="submission" date="2016-03" db="EMBL/GenBank/DDBJ databases">
        <title>Complete genome sequence of a novel chlorpyrifos degrading bacterium, Cupriavidus nantongensis sp. X1.</title>
        <authorList>
            <person name="Fang L."/>
        </authorList>
    </citation>
    <scope>NUCLEOTIDE SEQUENCE [LARGE SCALE GENOMIC DNA]</scope>
    <source>
        <strain evidence="2 3">X1</strain>
    </source>
</reference>
<dbReference type="EMBL" id="CP014844">
    <property type="protein sequence ID" value="AMR77968.1"/>
    <property type="molecule type" value="Genomic_DNA"/>
</dbReference>
<feature type="region of interest" description="Disordered" evidence="1">
    <location>
        <begin position="217"/>
        <end position="249"/>
    </location>
</feature>
<dbReference type="AlphaFoldDB" id="A0A142JIQ6"/>
<feature type="compositionally biased region" description="Basic and acidic residues" evidence="1">
    <location>
        <begin position="240"/>
        <end position="249"/>
    </location>
</feature>
<keyword evidence="3" id="KW-1185">Reference proteome</keyword>
<evidence type="ECO:0008006" key="4">
    <source>
        <dbReference type="Google" id="ProtNLM"/>
    </source>
</evidence>
<protein>
    <recommendedName>
        <fullName evidence="4">Adenylosuccinate synthase</fullName>
    </recommendedName>
</protein>
<dbReference type="KEGG" id="cnan:A2G96_09565"/>
<proteinExistence type="predicted"/>
<organism evidence="2 3">
    <name type="scientific">Cupriavidus nantongensis</name>
    <dbReference type="NCBI Taxonomy" id="1796606"/>
    <lineage>
        <taxon>Bacteria</taxon>
        <taxon>Pseudomonadati</taxon>
        <taxon>Pseudomonadota</taxon>
        <taxon>Betaproteobacteria</taxon>
        <taxon>Burkholderiales</taxon>
        <taxon>Burkholderiaceae</taxon>
        <taxon>Cupriavidus</taxon>
    </lineage>
</organism>
<evidence type="ECO:0000313" key="3">
    <source>
        <dbReference type="Proteomes" id="UP000075238"/>
    </source>
</evidence>
<dbReference type="RefSeq" id="WP_062798695.1">
    <property type="nucleotide sequence ID" value="NZ_CP014844.1"/>
</dbReference>
<dbReference type="Proteomes" id="UP000075238">
    <property type="component" value="Chromosome 1"/>
</dbReference>
<sequence length="249" mass="27817">MNMTHAEGCALAVKWLKRAESQKGPGCLVAVSECAPFDNGEIPDALGFRSIGWEEYSVLVEVKVSRADFLADAKKPHRVDPALGLGKFRYYLAPAGLIAVDELPSGWGLIEVHGRALKVRAGHIFEQRQQQLGYRKDYTAWEHPHNRDRERALLVRLLARVGDADILHRELKAARNKFTYAANAAERLSEELRKSQQTASHLRALLWEAGIDIPPEATRQKGKAIPRRAAPVDRTPMASRDSREVGVTR</sequence>
<accession>A0A142JIQ6</accession>